<dbReference type="Proteomes" id="UP000603457">
    <property type="component" value="Unassembled WGS sequence"/>
</dbReference>
<gene>
    <name evidence="1" type="ORF">H6G74_00850</name>
</gene>
<keyword evidence="2" id="KW-1185">Reference proteome</keyword>
<name>A0ABR8FS71_9NOSO</name>
<evidence type="ECO:0000313" key="1">
    <source>
        <dbReference type="EMBL" id="MBD2592874.1"/>
    </source>
</evidence>
<dbReference type="EMBL" id="JACJTB010000001">
    <property type="protein sequence ID" value="MBD2592874.1"/>
    <property type="molecule type" value="Genomic_DNA"/>
</dbReference>
<sequence>MQSKKPQVSQTSTYKRSLSPWKVYRLDDHGKWHLVESYRSRTDAEEYAVILRRLYPQVKVVFE</sequence>
<evidence type="ECO:0000313" key="2">
    <source>
        <dbReference type="Proteomes" id="UP000603457"/>
    </source>
</evidence>
<organism evidence="1 2">
    <name type="scientific">Nostoc spongiaeforme FACHB-130</name>
    <dbReference type="NCBI Taxonomy" id="1357510"/>
    <lineage>
        <taxon>Bacteria</taxon>
        <taxon>Bacillati</taxon>
        <taxon>Cyanobacteriota</taxon>
        <taxon>Cyanophyceae</taxon>
        <taxon>Nostocales</taxon>
        <taxon>Nostocaceae</taxon>
        <taxon>Nostoc</taxon>
    </lineage>
</organism>
<comment type="caution">
    <text evidence="1">The sequence shown here is derived from an EMBL/GenBank/DDBJ whole genome shotgun (WGS) entry which is preliminary data.</text>
</comment>
<proteinExistence type="predicted"/>
<reference evidence="1 2" key="1">
    <citation type="journal article" date="2020" name="ISME J.">
        <title>Comparative genomics reveals insights into cyanobacterial evolution and habitat adaptation.</title>
        <authorList>
            <person name="Chen M.Y."/>
            <person name="Teng W.K."/>
            <person name="Zhao L."/>
            <person name="Hu C.X."/>
            <person name="Zhou Y.K."/>
            <person name="Han B.P."/>
            <person name="Song L.R."/>
            <person name="Shu W.S."/>
        </authorList>
    </citation>
    <scope>NUCLEOTIDE SEQUENCE [LARGE SCALE GENOMIC DNA]</scope>
    <source>
        <strain evidence="1 2">FACHB-130</strain>
    </source>
</reference>
<accession>A0ABR8FS71</accession>
<protein>
    <submittedName>
        <fullName evidence="1">Uncharacterized protein</fullName>
    </submittedName>
</protein>
<dbReference type="RefSeq" id="WP_190872296.1">
    <property type="nucleotide sequence ID" value="NZ_JACJTB010000001.1"/>
</dbReference>